<gene>
    <name evidence="2" type="ORF">PSON_ATCC_30995.1.T0660003</name>
</gene>
<evidence type="ECO:0008006" key="4">
    <source>
        <dbReference type="Google" id="ProtNLM"/>
    </source>
</evidence>
<comment type="caution">
    <text evidence="2">The sequence shown here is derived from an EMBL/GenBank/DDBJ whole genome shotgun (WGS) entry which is preliminary data.</text>
</comment>
<protein>
    <recommendedName>
        <fullName evidence="4">ZZ-type domain-containing protein</fullName>
    </recommendedName>
</protein>
<dbReference type="OrthoDB" id="10301865at2759"/>
<feature type="compositionally biased region" description="Polar residues" evidence="1">
    <location>
        <begin position="188"/>
        <end position="200"/>
    </location>
</feature>
<dbReference type="EMBL" id="CAJJDN010000066">
    <property type="protein sequence ID" value="CAD8096138.1"/>
    <property type="molecule type" value="Genomic_DNA"/>
</dbReference>
<evidence type="ECO:0000313" key="2">
    <source>
        <dbReference type="EMBL" id="CAD8096138.1"/>
    </source>
</evidence>
<reference evidence="2" key="1">
    <citation type="submission" date="2021-01" db="EMBL/GenBank/DDBJ databases">
        <authorList>
            <consortium name="Genoscope - CEA"/>
            <person name="William W."/>
        </authorList>
    </citation>
    <scope>NUCLEOTIDE SEQUENCE</scope>
</reference>
<name>A0A8S1NTW1_9CILI</name>
<evidence type="ECO:0000313" key="3">
    <source>
        <dbReference type="Proteomes" id="UP000692954"/>
    </source>
</evidence>
<feature type="region of interest" description="Disordered" evidence="1">
    <location>
        <begin position="176"/>
        <end position="229"/>
    </location>
</feature>
<proteinExistence type="predicted"/>
<feature type="compositionally biased region" description="Basic and acidic residues" evidence="1">
    <location>
        <begin position="202"/>
        <end position="222"/>
    </location>
</feature>
<evidence type="ECO:0000256" key="1">
    <source>
        <dbReference type="SAM" id="MobiDB-lite"/>
    </source>
</evidence>
<accession>A0A8S1NTW1</accession>
<dbReference type="Proteomes" id="UP000692954">
    <property type="component" value="Unassembled WGS sequence"/>
</dbReference>
<sequence>MKIKLIFGDYVYLYHDVQDLYCIDKYIKERITKLQYKIKWKDEDNEMITVFRPQDLKYCVDATEKLNQTLRLYIQEFLPNFPQLNQKQQFQESMLQSNCQQVQASNLIEIENLKLTKQVTFAQQQQSQEYPVREEKQFFQNTVRDAIQQVYPGLEIELEDLNDMVKSSQIQESQSISFGQQIQRQESRSNTQKMTPSFNEQLIKDNINDDDNKQNEALKQSDPHVQNENNEEPFYCDHCSELIQNQVYFQCKCSECSDMHFCENCFNDAQADIQGYLGKNHEIVR</sequence>
<keyword evidence="3" id="KW-1185">Reference proteome</keyword>
<dbReference type="AlphaFoldDB" id="A0A8S1NTW1"/>
<organism evidence="2 3">
    <name type="scientific">Paramecium sonneborni</name>
    <dbReference type="NCBI Taxonomy" id="65129"/>
    <lineage>
        <taxon>Eukaryota</taxon>
        <taxon>Sar</taxon>
        <taxon>Alveolata</taxon>
        <taxon>Ciliophora</taxon>
        <taxon>Intramacronucleata</taxon>
        <taxon>Oligohymenophorea</taxon>
        <taxon>Peniculida</taxon>
        <taxon>Parameciidae</taxon>
        <taxon>Paramecium</taxon>
    </lineage>
</organism>